<dbReference type="Gene3D" id="3.40.50.300">
    <property type="entry name" value="P-loop containing nucleotide triphosphate hydrolases"/>
    <property type="match status" value="1"/>
</dbReference>
<keyword evidence="1" id="KW-0677">Repeat</keyword>
<comment type="caution">
    <text evidence="5">The sequence shown here is derived from an EMBL/GenBank/DDBJ whole genome shotgun (WGS) entry which is preliminary data.</text>
</comment>
<feature type="repeat" description="ANK" evidence="3">
    <location>
        <begin position="1012"/>
        <end position="1036"/>
    </location>
</feature>
<dbReference type="Pfam" id="PF24883">
    <property type="entry name" value="NPHP3_N"/>
    <property type="match status" value="1"/>
</dbReference>
<keyword evidence="6" id="KW-1185">Reference proteome</keyword>
<dbReference type="PROSITE" id="PS50837">
    <property type="entry name" value="NACHT"/>
    <property type="match status" value="1"/>
</dbReference>
<dbReference type="InterPro" id="IPR056884">
    <property type="entry name" value="NPHP3-like_N"/>
</dbReference>
<dbReference type="Gene3D" id="1.25.40.20">
    <property type="entry name" value="Ankyrin repeat-containing domain"/>
    <property type="match status" value="4"/>
</dbReference>
<organism evidence="5 6">
    <name type="scientific">Aspergillus nomiae NRRL (strain ATCC 15546 / NRRL 13137 / CBS 260.88 / M93)</name>
    <dbReference type="NCBI Taxonomy" id="1509407"/>
    <lineage>
        <taxon>Eukaryota</taxon>
        <taxon>Fungi</taxon>
        <taxon>Dikarya</taxon>
        <taxon>Ascomycota</taxon>
        <taxon>Pezizomycotina</taxon>
        <taxon>Eurotiomycetes</taxon>
        <taxon>Eurotiomycetidae</taxon>
        <taxon>Eurotiales</taxon>
        <taxon>Aspergillaceae</taxon>
        <taxon>Aspergillus</taxon>
        <taxon>Aspergillus subgen. Circumdati</taxon>
    </lineage>
</organism>
<dbReference type="InterPro" id="IPR007111">
    <property type="entry name" value="NACHT_NTPase"/>
</dbReference>
<evidence type="ECO:0000256" key="1">
    <source>
        <dbReference type="ARBA" id="ARBA00022737"/>
    </source>
</evidence>
<dbReference type="Pfam" id="PF12796">
    <property type="entry name" value="Ank_2"/>
    <property type="match status" value="5"/>
</dbReference>
<dbReference type="InterPro" id="IPR036770">
    <property type="entry name" value="Ankyrin_rpt-contain_sf"/>
</dbReference>
<protein>
    <recommendedName>
        <fullName evidence="4">NACHT domain-containing protein</fullName>
    </recommendedName>
</protein>
<dbReference type="Pfam" id="PF22939">
    <property type="entry name" value="WHD_GPIID"/>
    <property type="match status" value="1"/>
</dbReference>
<feature type="repeat" description="ANK" evidence="3">
    <location>
        <begin position="926"/>
        <end position="950"/>
    </location>
</feature>
<dbReference type="InterPro" id="IPR051165">
    <property type="entry name" value="Multifunctional_ANK_Repeat"/>
</dbReference>
<dbReference type="Proteomes" id="UP000037505">
    <property type="component" value="Unassembled WGS sequence"/>
</dbReference>
<dbReference type="STRING" id="1509407.A0A0L1IQF6"/>
<dbReference type="OrthoDB" id="163438at2759"/>
<dbReference type="RefSeq" id="XP_015402637.1">
    <property type="nucleotide sequence ID" value="XM_015554232.1"/>
</dbReference>
<dbReference type="Pfam" id="PF17100">
    <property type="entry name" value="NACHT_N"/>
    <property type="match status" value="1"/>
</dbReference>
<accession>A0A0L1IQF6</accession>
<evidence type="ECO:0000256" key="3">
    <source>
        <dbReference type="PROSITE-ProRule" id="PRU00023"/>
    </source>
</evidence>
<dbReference type="InterPro" id="IPR027417">
    <property type="entry name" value="P-loop_NTPase"/>
</dbReference>
<dbReference type="PANTHER" id="PTHR24123">
    <property type="entry name" value="ANKYRIN REPEAT-CONTAINING"/>
    <property type="match status" value="1"/>
</dbReference>
<dbReference type="InterPro" id="IPR002110">
    <property type="entry name" value="Ankyrin_rpt"/>
</dbReference>
<gene>
    <name evidence="5" type="ORF">ANOM_008976</name>
</gene>
<feature type="repeat" description="ANK" evidence="3">
    <location>
        <begin position="1080"/>
        <end position="1104"/>
    </location>
</feature>
<evidence type="ECO:0000259" key="4">
    <source>
        <dbReference type="PROSITE" id="PS50837"/>
    </source>
</evidence>
<feature type="domain" description="NACHT" evidence="4">
    <location>
        <begin position="401"/>
        <end position="547"/>
    </location>
</feature>
<dbReference type="PROSITE" id="PS50297">
    <property type="entry name" value="ANK_REP_REGION"/>
    <property type="match status" value="6"/>
</dbReference>
<feature type="repeat" description="ANK" evidence="3">
    <location>
        <begin position="1114"/>
        <end position="1138"/>
    </location>
</feature>
<keyword evidence="2 3" id="KW-0040">ANK repeat</keyword>
<dbReference type="PROSITE" id="PS50088">
    <property type="entry name" value="ANK_REPEAT"/>
    <property type="match status" value="6"/>
</dbReference>
<dbReference type="GeneID" id="26810780"/>
<evidence type="ECO:0000313" key="5">
    <source>
        <dbReference type="EMBL" id="KNG81714.1"/>
    </source>
</evidence>
<dbReference type="EMBL" id="JNOM01000416">
    <property type="protein sequence ID" value="KNG81714.1"/>
    <property type="molecule type" value="Genomic_DNA"/>
</dbReference>
<dbReference type="Pfam" id="PF00023">
    <property type="entry name" value="Ank"/>
    <property type="match status" value="1"/>
</dbReference>
<feature type="repeat" description="ANK" evidence="3">
    <location>
        <begin position="1182"/>
        <end position="1206"/>
    </location>
</feature>
<evidence type="ECO:0000313" key="6">
    <source>
        <dbReference type="Proteomes" id="UP000037505"/>
    </source>
</evidence>
<dbReference type="SUPFAM" id="SSF52540">
    <property type="entry name" value="P-loop containing nucleoside triphosphate hydrolases"/>
    <property type="match status" value="1"/>
</dbReference>
<reference evidence="5 6" key="1">
    <citation type="submission" date="2014-06" db="EMBL/GenBank/DDBJ databases">
        <title>The Genome of the Aflatoxigenic Filamentous Fungus Aspergillus nomius.</title>
        <authorList>
            <person name="Moore M.G."/>
            <person name="Shannon B.M."/>
            <person name="Brian M.M."/>
        </authorList>
    </citation>
    <scope>NUCLEOTIDE SEQUENCE [LARGE SCALE GENOMIC DNA]</scope>
    <source>
        <strain evidence="5 6">NRRL 13137</strain>
    </source>
</reference>
<feature type="repeat" description="ANK" evidence="3">
    <location>
        <begin position="960"/>
        <end position="984"/>
    </location>
</feature>
<dbReference type="InterPro" id="IPR054471">
    <property type="entry name" value="GPIID_WHD"/>
</dbReference>
<evidence type="ECO:0000256" key="2">
    <source>
        <dbReference type="ARBA" id="ARBA00023043"/>
    </source>
</evidence>
<dbReference type="SUPFAM" id="SSF48403">
    <property type="entry name" value="Ankyrin repeat"/>
    <property type="match status" value="2"/>
</dbReference>
<dbReference type="PANTHER" id="PTHR24123:SF33">
    <property type="entry name" value="PROTEIN HOS4"/>
    <property type="match status" value="1"/>
</dbReference>
<sequence length="1388" mass="155234">MKSFRVRWPLRSRKLRKKGELDTAAEDSDPLILSAVADDSGVKGRHGMKVEQISLKDDKKSDKISSPQVGFSWGKAQEYGVEAFDASSSAPVTVTFMEKKSLWVRAEQLLREDDKKRRIWQASLDILEEEFGSRLQPTGKTDLRRQFCNLLDAKTRDLEGKKWSVRFGDHTIAVKDQLIRVFQNVLIAKDAIGHAANLSPPAAIACAGVTVVLSLVVQAAEQHAALLQGLESTSALISRLRVVEEIYLSRGSSQAAQFGTEFEETLTQLYTKILEFQARALCYLGKHSITKLLSDMFKHDGWDALLQGIDRLEVSEKRFADLLDAVEVRQKLETLQSAVDKSQLWQTTTARDEKASKFLRLLYTCPYKDQKERNNDRVPGTCEWFTSHVQFQSWNQNNGPNLLWVSADPGCGKSVLVKYLVDAVLPTRTRTVCYFFFKDDFEDQRSSTCALRTILRQLFLAQPHILHDLILDKVEADGAQLTDSFCDLWEILTSVANTPSSGEVVCVFDALDECREADRIRFTRAVKNLFIPEPRVSNLKFLITSRPYEHIRRGFWELEAQLPKIHLSGENEVEIEKIMKEIDLVIKERISQIGKQKSLEIQECEFLQEQLTSIPNRTYLWVSLVIDVIENTTGFTKGNVRRAIQSLPRTVDDAYEKILSHSPDIDKAKTLLHIVTAAKEPLSPKQVSLAMAISPEHRSYTDLEEELESEHGFRRTVRDLCGLLLVIIDEKIYLLHQTAKEFLVRDELLAPLSGEPFLSNSWKHCLQPEESNKVLAEKCIWYLSLANERVHGDPFFRYGAHYWPLHFRESCMLENDAIAAQALCLCEAGSNKHEAWVRYWIQREYEKIGPAVSFRFPRAPTICIVSYLGLEALVGMFLNAGGVDMNVKDPEFGCTPLSWAAAYGHEIVVKLLVHSGKVDPDSRDSEGKTPLSWAARRGHDKVVELLLGTGKVDPGSEDYSRRTPLSWAASRGHDKVVALLLDSGEVGPDFKVKSQVLDVAGVKSSPGHMTKVEETPLFLAADRGHDTVVKLLLDTGKFDPNFKYDLGLTLLSYSAQQGHEKVVRVLLDAQNVDPESKDMVGRTPLSLAAMRGQESVVNLLITSGRVDPDSRDYTGRTPLSLAAMCGHGHVIKQLYDTGKVDPDSRDNDGRTPLSYAAAHGHERALMQLYNTGKVNPDFRQDRGRTPLSFAAESGHGHVIKQLCDTGKVNPDSRDIDGRTPLSYAAEADWGAQAAINCLLEVKKPNPVVLSHAVADERRRQSALKALLETEEVNVDSMDNCGRTPLSYAAAAKWLDPQPLEALLKTGKVNVESMDEDGRTPLSYAVEGWKKLPDELGGTIFSAVEPLLETGEANIKSKDKHGRTPLSYAEGDGREALRKLLMDALQSKG</sequence>
<dbReference type="InterPro" id="IPR031359">
    <property type="entry name" value="NACHT_N"/>
</dbReference>
<dbReference type="SMART" id="SM00248">
    <property type="entry name" value="ANK"/>
    <property type="match status" value="11"/>
</dbReference>
<name>A0A0L1IQF6_ASPN3</name>
<proteinExistence type="predicted"/>